<name>A0A344LUT3_9FLAO</name>
<dbReference type="AlphaFoldDB" id="A0A344LUT3"/>
<evidence type="ECO:0000313" key="1">
    <source>
        <dbReference type="EMBL" id="AXB57675.1"/>
    </source>
</evidence>
<proteinExistence type="predicted"/>
<protein>
    <submittedName>
        <fullName evidence="1">Uncharacterized protein</fullName>
    </submittedName>
</protein>
<evidence type="ECO:0000313" key="2">
    <source>
        <dbReference type="Proteomes" id="UP000251561"/>
    </source>
</evidence>
<keyword evidence="2" id="KW-1185">Reference proteome</keyword>
<dbReference type="OrthoDB" id="1349136at2"/>
<gene>
    <name evidence="1" type="ORF">HYN86_14150</name>
</gene>
<sequence>MITSSANRKIVIKEIPLRHKILHRLGQLLYTSLTVLLFSACSSDSGSDTSESDYYFKAALDGRDVSFYMVNFQGGGNDSRFEMINVGGFEKPFPSKAGELAPPSLDFEIWKIGVDITPGTYSTPQEPEMVARYAVQTAEGTILYSTRTADDIFTVKIESISKSGIKGTFSGKVRNMDTGKVLEITQGRFNLPYEDIVNP</sequence>
<dbReference type="Proteomes" id="UP000251561">
    <property type="component" value="Chromosome"/>
</dbReference>
<accession>A0A344LUT3</accession>
<dbReference type="EMBL" id="CP030261">
    <property type="protein sequence ID" value="AXB57675.1"/>
    <property type="molecule type" value="Genomic_DNA"/>
</dbReference>
<organism evidence="1 2">
    <name type="scientific">Flavobacterium fluviale</name>
    <dbReference type="NCBI Taxonomy" id="2249356"/>
    <lineage>
        <taxon>Bacteria</taxon>
        <taxon>Pseudomonadati</taxon>
        <taxon>Bacteroidota</taxon>
        <taxon>Flavobacteriia</taxon>
        <taxon>Flavobacteriales</taxon>
        <taxon>Flavobacteriaceae</taxon>
        <taxon>Flavobacterium</taxon>
    </lineage>
</organism>
<reference evidence="1 2" key="1">
    <citation type="submission" date="2018-06" db="EMBL/GenBank/DDBJ databases">
        <title>Genome sequencing of Flavobacterium.</title>
        <authorList>
            <person name="Baek M.-G."/>
            <person name="Yi H."/>
        </authorList>
    </citation>
    <scope>NUCLEOTIDE SEQUENCE [LARGE SCALE GENOMIC DNA]</scope>
    <source>
        <strain evidence="1 2">HYN0086</strain>
    </source>
</reference>
<dbReference type="KEGG" id="ffl:HYN86_14150"/>
<dbReference type="RefSeq" id="WP_113678621.1">
    <property type="nucleotide sequence ID" value="NZ_CP030261.1"/>
</dbReference>